<dbReference type="Proteomes" id="UP000283734">
    <property type="component" value="Unassembled WGS sequence"/>
</dbReference>
<accession>A0A418Y1Y4</accession>
<gene>
    <name evidence="2" type="ORF">D4A39_01305</name>
</gene>
<name>A0A418Y1Y4_9GAMM</name>
<dbReference type="InterPro" id="IPR010721">
    <property type="entry name" value="UstE-like"/>
</dbReference>
<comment type="caution">
    <text evidence="2">The sequence shown here is derived from an EMBL/GenBank/DDBJ whole genome shotgun (WGS) entry which is preliminary data.</text>
</comment>
<dbReference type="PANTHER" id="PTHR32251:SF17">
    <property type="entry name" value="STEROID 5-ALPHA REDUCTASE C-TERMINAL DOMAIN-CONTAINING PROTEIN"/>
    <property type="match status" value="1"/>
</dbReference>
<protein>
    <submittedName>
        <fullName evidence="2">DUF1295 domain-containing protein</fullName>
    </submittedName>
</protein>
<keyword evidence="1" id="KW-0472">Membrane</keyword>
<sequence>MGVEAVMLVVLLAVAVLLWAQQLRSGNAGWVDVFWSWGTGLTGMLYLLVGDGSPLPRAVAGVLLLTWALRLGSHIFQRVRNDPEEDGRYAAMRQALGSRTQPVFFLFYLGQGLLAWVFSLPFSVIGDQQNAEPLLVITGLLIGMGAIFGESVADAQLKRFKARSDSRGKTCREGLWRYSRHPNYFFEWLHWCSYPLVATGAALFGFLWLLPIAMLAFLWFVTGIPYTEKQALKSRGDDYRKYQRTTSAFFPWRPRS</sequence>
<organism evidence="2 3">
    <name type="scientific">Alcanivorax profundi</name>
    <dbReference type="NCBI Taxonomy" id="2338368"/>
    <lineage>
        <taxon>Bacteria</taxon>
        <taxon>Pseudomonadati</taxon>
        <taxon>Pseudomonadota</taxon>
        <taxon>Gammaproteobacteria</taxon>
        <taxon>Oceanospirillales</taxon>
        <taxon>Alcanivoracaceae</taxon>
        <taxon>Alcanivorax</taxon>
    </lineage>
</organism>
<evidence type="ECO:0000313" key="3">
    <source>
        <dbReference type="Proteomes" id="UP000283734"/>
    </source>
</evidence>
<dbReference type="EMBL" id="QYYA01000001">
    <property type="protein sequence ID" value="RJG19531.1"/>
    <property type="molecule type" value="Genomic_DNA"/>
</dbReference>
<evidence type="ECO:0000313" key="2">
    <source>
        <dbReference type="EMBL" id="RJG19531.1"/>
    </source>
</evidence>
<feature type="transmembrane region" description="Helical" evidence="1">
    <location>
        <begin position="134"/>
        <end position="153"/>
    </location>
</feature>
<keyword evidence="1" id="KW-1133">Transmembrane helix</keyword>
<dbReference type="RefSeq" id="WP_022984417.1">
    <property type="nucleotide sequence ID" value="NZ_QYYA01000001.1"/>
</dbReference>
<proteinExistence type="predicted"/>
<dbReference type="OrthoDB" id="9779233at2"/>
<feature type="transmembrane region" description="Helical" evidence="1">
    <location>
        <begin position="196"/>
        <end position="221"/>
    </location>
</feature>
<feature type="transmembrane region" description="Helical" evidence="1">
    <location>
        <begin position="103"/>
        <end position="122"/>
    </location>
</feature>
<dbReference type="PANTHER" id="PTHR32251">
    <property type="entry name" value="3-OXO-5-ALPHA-STEROID 4-DEHYDROGENASE"/>
    <property type="match status" value="1"/>
</dbReference>
<dbReference type="AlphaFoldDB" id="A0A418Y1Y4"/>
<dbReference type="GO" id="GO:0016020">
    <property type="term" value="C:membrane"/>
    <property type="evidence" value="ECO:0007669"/>
    <property type="project" value="TreeGrafter"/>
</dbReference>
<dbReference type="PROSITE" id="PS50244">
    <property type="entry name" value="S5A_REDUCTASE"/>
    <property type="match status" value="1"/>
</dbReference>
<dbReference type="Gene3D" id="1.20.120.1630">
    <property type="match status" value="1"/>
</dbReference>
<reference evidence="2 3" key="1">
    <citation type="submission" date="2018-09" db="EMBL/GenBank/DDBJ databases">
        <title>Alcanivorax profundi sp. nov., isolated from 1000 m-depth seawater of the Mariana Trench.</title>
        <authorList>
            <person name="Liu J."/>
        </authorList>
    </citation>
    <scope>NUCLEOTIDE SEQUENCE [LARGE SCALE GENOMIC DNA]</scope>
    <source>
        <strain evidence="2 3">MTEO17</strain>
    </source>
</reference>
<keyword evidence="1" id="KW-0812">Transmembrane</keyword>
<dbReference type="Pfam" id="PF06966">
    <property type="entry name" value="DUF1295"/>
    <property type="match status" value="1"/>
</dbReference>
<keyword evidence="3" id="KW-1185">Reference proteome</keyword>
<evidence type="ECO:0000256" key="1">
    <source>
        <dbReference type="SAM" id="Phobius"/>
    </source>
</evidence>